<evidence type="ECO:0000259" key="4">
    <source>
        <dbReference type="Pfam" id="PF01979"/>
    </source>
</evidence>
<dbReference type="InterPro" id="IPR011059">
    <property type="entry name" value="Metal-dep_hydrolase_composite"/>
</dbReference>
<dbReference type="InterPro" id="IPR050287">
    <property type="entry name" value="MTA/SAH_deaminase"/>
</dbReference>
<dbReference type="InterPro" id="IPR006311">
    <property type="entry name" value="TAT_signal"/>
</dbReference>
<dbReference type="NCBIfam" id="NF006056">
    <property type="entry name" value="PRK08204.1"/>
    <property type="match status" value="1"/>
</dbReference>
<keyword evidence="6" id="KW-1185">Reference proteome</keyword>
<comment type="similarity">
    <text evidence="1">Belongs to the metallo-dependent hydrolases superfamily. ATZ/TRZ family.</text>
</comment>
<keyword evidence="2" id="KW-0378">Hydrolase</keyword>
<dbReference type="InterPro" id="IPR006680">
    <property type="entry name" value="Amidohydro-rel"/>
</dbReference>
<evidence type="ECO:0000256" key="3">
    <source>
        <dbReference type="SAM" id="SignalP"/>
    </source>
</evidence>
<dbReference type="InterPro" id="IPR032466">
    <property type="entry name" value="Metal_Hydrolase"/>
</dbReference>
<feature type="signal peptide" evidence="3">
    <location>
        <begin position="1"/>
        <end position="23"/>
    </location>
</feature>
<dbReference type="Proteomes" id="UP001524642">
    <property type="component" value="Unassembled WGS sequence"/>
</dbReference>
<reference evidence="5 6" key="1">
    <citation type="submission" date="2022-06" db="EMBL/GenBank/DDBJ databases">
        <title>Roseomonas CN29.</title>
        <authorList>
            <person name="Cheng Y."/>
            <person name="He X."/>
        </authorList>
    </citation>
    <scope>NUCLEOTIDE SEQUENCE [LARGE SCALE GENOMIC DNA]</scope>
    <source>
        <strain evidence="5 6">CN29</strain>
    </source>
</reference>
<dbReference type="SUPFAM" id="SSF51338">
    <property type="entry name" value="Composite domain of metallo-dependent hydrolases"/>
    <property type="match status" value="1"/>
</dbReference>
<dbReference type="Gene3D" id="2.30.40.10">
    <property type="entry name" value="Urease, subunit C, domain 1"/>
    <property type="match status" value="1"/>
</dbReference>
<evidence type="ECO:0000313" key="6">
    <source>
        <dbReference type="Proteomes" id="UP001524642"/>
    </source>
</evidence>
<protein>
    <submittedName>
        <fullName evidence="5">Amidohydrolase family protein</fullName>
    </submittedName>
</protein>
<organism evidence="5 6">
    <name type="scientific">Roseomonas populi</name>
    <dbReference type="NCBI Taxonomy" id="3121582"/>
    <lineage>
        <taxon>Bacteria</taxon>
        <taxon>Pseudomonadati</taxon>
        <taxon>Pseudomonadota</taxon>
        <taxon>Alphaproteobacteria</taxon>
        <taxon>Acetobacterales</taxon>
        <taxon>Roseomonadaceae</taxon>
        <taxon>Roseomonas</taxon>
    </lineage>
</organism>
<comment type="caution">
    <text evidence="5">The sequence shown here is derived from an EMBL/GenBank/DDBJ whole genome shotgun (WGS) entry which is preliminary data.</text>
</comment>
<keyword evidence="3" id="KW-0732">Signal</keyword>
<dbReference type="SUPFAM" id="SSF51556">
    <property type="entry name" value="Metallo-dependent hydrolases"/>
    <property type="match status" value="1"/>
</dbReference>
<dbReference type="PANTHER" id="PTHR43794">
    <property type="entry name" value="AMINOHYDROLASE SSNA-RELATED"/>
    <property type="match status" value="1"/>
</dbReference>
<feature type="domain" description="Amidohydrolase-related" evidence="4">
    <location>
        <begin position="93"/>
        <end position="454"/>
    </location>
</feature>
<dbReference type="PANTHER" id="PTHR43794:SF11">
    <property type="entry name" value="AMIDOHYDROLASE-RELATED DOMAIN-CONTAINING PROTEIN"/>
    <property type="match status" value="1"/>
</dbReference>
<accession>A0ABT1WYW2</accession>
<gene>
    <name evidence="5" type="ORF">NRP21_01475</name>
</gene>
<name>A0ABT1WYW2_9PROT</name>
<proteinExistence type="inferred from homology"/>
<evidence type="ECO:0000256" key="2">
    <source>
        <dbReference type="ARBA" id="ARBA00022801"/>
    </source>
</evidence>
<evidence type="ECO:0000256" key="1">
    <source>
        <dbReference type="ARBA" id="ARBA00006745"/>
    </source>
</evidence>
<dbReference type="Pfam" id="PF01979">
    <property type="entry name" value="Amidohydro_1"/>
    <property type="match status" value="1"/>
</dbReference>
<feature type="chain" id="PRO_5045052366" evidence="3">
    <location>
        <begin position="24"/>
        <end position="486"/>
    </location>
</feature>
<sequence length="486" mass="50075">MRPPRRALLAGLSLAAASLPAAAQTTPATARLPDALDPARPILIRGATIVTMDPAVPDLARGDILVRGGAISAIGPALEAPEGAQMLDAAGRIAIPGLVNAHIHLGQALQRGMSADQTLAQYFANVVAKLSSRLSPEDLRAADYGGSLELLDAGVTTVLDWSRETTSPAHADAALDAFDASGIRAVFAYGLAGSGAGSVRSANSPEAVAEDMRRLRAGRMASPGRVRLALAIRGPDFSTMEEVAGDIRLAREFDLLVQFHAGAPVYAGRTRRGIAMMRERGLLTPKVSLAHANDLDEDEYKMVADAGGSTVSTPEVEMQMGHGFPCAARMQRAGGIAALGSDISAGVGGDVLVQARIALAAARGLANAEARQAGTLLPQVAFTTRQALHWATLGGARAAGLGDVTGSLTPGKRADIVLLRADTLATSPVHDPVAAVLNQGGAAAVETVMVDGRVLKRDGKLLQADAARAAEELRRRAAALEARSAT</sequence>
<dbReference type="Gene3D" id="3.20.20.140">
    <property type="entry name" value="Metal-dependent hydrolases"/>
    <property type="match status" value="1"/>
</dbReference>
<dbReference type="PROSITE" id="PS51318">
    <property type="entry name" value="TAT"/>
    <property type="match status" value="1"/>
</dbReference>
<dbReference type="EMBL" id="JANJOU010000001">
    <property type="protein sequence ID" value="MCR0980716.1"/>
    <property type="molecule type" value="Genomic_DNA"/>
</dbReference>
<dbReference type="RefSeq" id="WP_257714389.1">
    <property type="nucleotide sequence ID" value="NZ_JANJOU010000001.1"/>
</dbReference>
<evidence type="ECO:0000313" key="5">
    <source>
        <dbReference type="EMBL" id="MCR0980716.1"/>
    </source>
</evidence>